<feature type="region of interest" description="Disordered" evidence="1">
    <location>
        <begin position="276"/>
        <end position="305"/>
    </location>
</feature>
<reference evidence="2" key="1">
    <citation type="submission" date="2020-11" db="EMBL/GenBank/DDBJ databases">
        <authorList>
            <person name="Tran Van P."/>
        </authorList>
    </citation>
    <scope>NUCLEOTIDE SEQUENCE</scope>
</reference>
<dbReference type="OrthoDB" id="8806090at2759"/>
<gene>
    <name evidence="2" type="ORF">DSTB1V02_LOCUS7147</name>
</gene>
<dbReference type="EMBL" id="CAJPEV010001418">
    <property type="protein sequence ID" value="CAG0892520.1"/>
    <property type="molecule type" value="Genomic_DNA"/>
</dbReference>
<evidence type="ECO:0000313" key="2">
    <source>
        <dbReference type="EMBL" id="CAD7247313.1"/>
    </source>
</evidence>
<organism evidence="2">
    <name type="scientific">Darwinula stevensoni</name>
    <dbReference type="NCBI Taxonomy" id="69355"/>
    <lineage>
        <taxon>Eukaryota</taxon>
        <taxon>Metazoa</taxon>
        <taxon>Ecdysozoa</taxon>
        <taxon>Arthropoda</taxon>
        <taxon>Crustacea</taxon>
        <taxon>Oligostraca</taxon>
        <taxon>Ostracoda</taxon>
        <taxon>Podocopa</taxon>
        <taxon>Podocopida</taxon>
        <taxon>Darwinulocopina</taxon>
        <taxon>Darwinuloidea</taxon>
        <taxon>Darwinulidae</taxon>
        <taxon>Darwinula</taxon>
    </lineage>
</organism>
<dbReference type="PANTHER" id="PTHR31025">
    <property type="entry name" value="SI:CH211-196P9.1-RELATED"/>
    <property type="match status" value="1"/>
</dbReference>
<sequence length="305" mass="35070">MRMSGNGVPFKNDCKKRVREGACRTEMQHGQDRYVNCQPTSFPRDETEASLERKRLTLEKIVEGGGDRNDDSTELLKVTYVLQRRDINSGMPIKEVLSKWSIFTKPHHFCTHCDLLIGDGSLAMFEKQLLDTGMRVYKYFQDCPDNGDLSLLTQIAAEANGSDSILRGKYTLYAGRKRLFEVQSLMHSIFFLLSCYYVFNMEHPEKADGTLEYIRREGENGMAGRAWTKHGAYLSCRHYLMLRIYIPWIREVPSIPASTRHLVMIAGPSILRSARQRCRRGHRTSESRWPSRTPKIVPAEVSPRT</sequence>
<proteinExistence type="predicted"/>
<dbReference type="PANTHER" id="PTHR31025:SF22">
    <property type="entry name" value="IP13529P"/>
    <property type="match status" value="1"/>
</dbReference>
<dbReference type="Proteomes" id="UP000677054">
    <property type="component" value="Unassembled WGS sequence"/>
</dbReference>
<name>A0A7R8XB52_9CRUS</name>
<evidence type="ECO:0000256" key="1">
    <source>
        <dbReference type="SAM" id="MobiDB-lite"/>
    </source>
</evidence>
<keyword evidence="3" id="KW-1185">Reference proteome</keyword>
<accession>A0A7R8XB52</accession>
<evidence type="ECO:0000313" key="3">
    <source>
        <dbReference type="Proteomes" id="UP000677054"/>
    </source>
</evidence>
<dbReference type="AlphaFoldDB" id="A0A7R8XB52"/>
<dbReference type="EMBL" id="LR900935">
    <property type="protein sequence ID" value="CAD7247313.1"/>
    <property type="molecule type" value="Genomic_DNA"/>
</dbReference>
<protein>
    <submittedName>
        <fullName evidence="2">Uncharacterized protein</fullName>
    </submittedName>
</protein>